<dbReference type="EMBL" id="CP029600">
    <property type="protein sequence ID" value="AWO01842.1"/>
    <property type="molecule type" value="Genomic_DNA"/>
</dbReference>
<dbReference type="Pfam" id="PF13650">
    <property type="entry name" value="Asp_protease_2"/>
    <property type="match status" value="1"/>
</dbReference>
<organism evidence="2 3">
    <name type="scientific">Chitinophaga alhagiae</name>
    <dbReference type="NCBI Taxonomy" id="2203219"/>
    <lineage>
        <taxon>Bacteria</taxon>
        <taxon>Pseudomonadati</taxon>
        <taxon>Bacteroidota</taxon>
        <taxon>Chitinophagia</taxon>
        <taxon>Chitinophagales</taxon>
        <taxon>Chitinophagaceae</taxon>
        <taxon>Chitinophaga</taxon>
    </lineage>
</organism>
<proteinExistence type="predicted"/>
<feature type="chain" id="PRO_5045153706" description="Aspartyl protease" evidence="1">
    <location>
        <begin position="20"/>
        <end position="292"/>
    </location>
</feature>
<evidence type="ECO:0000256" key="1">
    <source>
        <dbReference type="SAM" id="SignalP"/>
    </source>
</evidence>
<dbReference type="Proteomes" id="UP000246099">
    <property type="component" value="Chromosome"/>
</dbReference>
<sequence>MSRSFFSLLLCLMTVCCYAQREIPLTVLPSGHVQVKASVDGVEGNFILDTGAGLTVFTKTFFDKLRHAKPQDGGYTAFRATGERIDVDLYTVPDMVLGSLKKAQETVSYLDFNLGGLDGILSLKLLETQPFTMDFDRQVLRFETPAQLAALRKTGTVIPLQLEQSRGRALDIFACFSVNDSLTLQLALDSGAGKDVYKFNAKYMQRLGIDATDTVKVKRRARKSEINPDFVSHTYYAPVKKLAASEGAGISVTGIPAQFVDGLIYDGIIWINWMGPRITINIPAAEMVVQRK</sequence>
<name>A0ABM6WDD4_9BACT</name>
<evidence type="ECO:0008006" key="4">
    <source>
        <dbReference type="Google" id="ProtNLM"/>
    </source>
</evidence>
<gene>
    <name evidence="2" type="ORF">DLD77_09100</name>
</gene>
<protein>
    <recommendedName>
        <fullName evidence="4">Aspartyl protease</fullName>
    </recommendedName>
</protein>
<dbReference type="InterPro" id="IPR034122">
    <property type="entry name" value="Retropepsin-like_bacterial"/>
</dbReference>
<dbReference type="InterPro" id="IPR021109">
    <property type="entry name" value="Peptidase_aspartic_dom_sf"/>
</dbReference>
<evidence type="ECO:0000313" key="2">
    <source>
        <dbReference type="EMBL" id="AWO01842.1"/>
    </source>
</evidence>
<evidence type="ECO:0000313" key="3">
    <source>
        <dbReference type="Proteomes" id="UP000246099"/>
    </source>
</evidence>
<dbReference type="CDD" id="cd05483">
    <property type="entry name" value="retropepsin_like_bacteria"/>
    <property type="match status" value="1"/>
</dbReference>
<keyword evidence="1" id="KW-0732">Signal</keyword>
<feature type="signal peptide" evidence="1">
    <location>
        <begin position="1"/>
        <end position="19"/>
    </location>
</feature>
<keyword evidence="3" id="KW-1185">Reference proteome</keyword>
<dbReference type="Gene3D" id="2.40.70.10">
    <property type="entry name" value="Acid Proteases"/>
    <property type="match status" value="1"/>
</dbReference>
<accession>A0ABM6WDD4</accession>
<dbReference type="RefSeq" id="WP_119078051.1">
    <property type="nucleotide sequence ID" value="NZ_CP029600.1"/>
</dbReference>
<dbReference type="SUPFAM" id="SSF50630">
    <property type="entry name" value="Acid proteases"/>
    <property type="match status" value="1"/>
</dbReference>
<reference evidence="2 3" key="1">
    <citation type="submission" date="2018-05" db="EMBL/GenBank/DDBJ databases">
        <title>Chitinophaga sp. nov., isolated from rhizosphere soil of Alhagi.</title>
        <authorList>
            <person name="Liu Y."/>
        </authorList>
    </citation>
    <scope>NUCLEOTIDE SEQUENCE [LARGE SCALE GENOMIC DNA]</scope>
    <source>
        <strain evidence="2 3">T22</strain>
    </source>
</reference>